<dbReference type="GO" id="GO:0008654">
    <property type="term" value="P:phospholipid biosynthetic process"/>
    <property type="evidence" value="ECO:0007669"/>
    <property type="project" value="TreeGrafter"/>
</dbReference>
<feature type="compositionally biased region" description="Polar residues" evidence="1">
    <location>
        <begin position="12"/>
        <end position="25"/>
    </location>
</feature>
<gene>
    <name evidence="2" type="ORF">NLU13_9641</name>
</gene>
<dbReference type="EMBL" id="JAPDFR010000009">
    <property type="protein sequence ID" value="KAK0383730.1"/>
    <property type="molecule type" value="Genomic_DNA"/>
</dbReference>
<dbReference type="GO" id="GO:0005634">
    <property type="term" value="C:nucleus"/>
    <property type="evidence" value="ECO:0007669"/>
    <property type="project" value="TreeGrafter"/>
</dbReference>
<evidence type="ECO:0000313" key="2">
    <source>
        <dbReference type="EMBL" id="KAK0383730.1"/>
    </source>
</evidence>
<dbReference type="GO" id="GO:0030968">
    <property type="term" value="P:endoplasmic reticulum unfolded protein response"/>
    <property type="evidence" value="ECO:0007669"/>
    <property type="project" value="TreeGrafter"/>
</dbReference>
<comment type="caution">
    <text evidence="2">The sequence shown here is derived from an EMBL/GenBank/DDBJ whole genome shotgun (WGS) entry which is preliminary data.</text>
</comment>
<dbReference type="Proteomes" id="UP001175261">
    <property type="component" value="Unassembled WGS sequence"/>
</dbReference>
<reference evidence="2" key="1">
    <citation type="submission" date="2022-10" db="EMBL/GenBank/DDBJ databases">
        <title>Determination and structural analysis of whole genome sequence of Sarocladium strictum F4-1.</title>
        <authorList>
            <person name="Hu L."/>
            <person name="Jiang Y."/>
        </authorList>
    </citation>
    <scope>NUCLEOTIDE SEQUENCE</scope>
    <source>
        <strain evidence="2">F4-1</strain>
    </source>
</reference>
<accession>A0AA39GAI2</accession>
<organism evidence="2 3">
    <name type="scientific">Sarocladium strictum</name>
    <name type="common">Black bundle disease fungus</name>
    <name type="synonym">Acremonium strictum</name>
    <dbReference type="NCBI Taxonomy" id="5046"/>
    <lineage>
        <taxon>Eukaryota</taxon>
        <taxon>Fungi</taxon>
        <taxon>Dikarya</taxon>
        <taxon>Ascomycota</taxon>
        <taxon>Pezizomycotina</taxon>
        <taxon>Sordariomycetes</taxon>
        <taxon>Hypocreomycetidae</taxon>
        <taxon>Hypocreales</taxon>
        <taxon>Sarocladiaceae</taxon>
        <taxon>Sarocladium</taxon>
    </lineage>
</organism>
<feature type="compositionally biased region" description="Polar residues" evidence="1">
    <location>
        <begin position="370"/>
        <end position="384"/>
    </location>
</feature>
<feature type="region of interest" description="Disordered" evidence="1">
    <location>
        <begin position="178"/>
        <end position="213"/>
    </location>
</feature>
<feature type="region of interest" description="Disordered" evidence="1">
    <location>
        <begin position="588"/>
        <end position="620"/>
    </location>
</feature>
<keyword evidence="3" id="KW-1185">Reference proteome</keyword>
<feature type="compositionally biased region" description="Polar residues" evidence="1">
    <location>
        <begin position="125"/>
        <end position="145"/>
    </location>
</feature>
<dbReference type="PANTHER" id="PTHR38406">
    <property type="entry name" value="TRANSCRIPTIONAL REPRESSOR OPI1"/>
    <property type="match status" value="1"/>
</dbReference>
<dbReference type="AlphaFoldDB" id="A0AA39GAI2"/>
<dbReference type="Pfam" id="PF08618">
    <property type="entry name" value="Opi1"/>
    <property type="match status" value="2"/>
</dbReference>
<dbReference type="GO" id="GO:0006357">
    <property type="term" value="P:regulation of transcription by RNA polymerase II"/>
    <property type="evidence" value="ECO:0007669"/>
    <property type="project" value="TreeGrafter"/>
</dbReference>
<feature type="region of interest" description="Disordered" evidence="1">
    <location>
        <begin position="1"/>
        <end position="53"/>
    </location>
</feature>
<dbReference type="GO" id="GO:0003714">
    <property type="term" value="F:transcription corepressor activity"/>
    <property type="evidence" value="ECO:0007669"/>
    <property type="project" value="InterPro"/>
</dbReference>
<dbReference type="GO" id="GO:0005783">
    <property type="term" value="C:endoplasmic reticulum"/>
    <property type="evidence" value="ECO:0007669"/>
    <property type="project" value="TreeGrafter"/>
</dbReference>
<feature type="compositionally biased region" description="Basic and acidic residues" evidence="1">
    <location>
        <begin position="304"/>
        <end position="324"/>
    </location>
</feature>
<protein>
    <submittedName>
        <fullName evidence="2">Uncharacterized protein</fullName>
    </submittedName>
</protein>
<name>A0AA39GAI2_SARSR</name>
<feature type="compositionally biased region" description="Polar residues" evidence="1">
    <location>
        <begin position="284"/>
        <end position="297"/>
    </location>
</feature>
<dbReference type="PANTHER" id="PTHR38406:SF1">
    <property type="entry name" value="TRANSCRIPTIONAL REPRESSOR OPI1"/>
    <property type="match status" value="1"/>
</dbReference>
<dbReference type="InterPro" id="IPR013927">
    <property type="entry name" value="TF_Opi1_Ccg-8"/>
</dbReference>
<feature type="region of interest" description="Disordered" evidence="1">
    <location>
        <begin position="282"/>
        <end position="384"/>
    </location>
</feature>
<feature type="compositionally biased region" description="Polar residues" evidence="1">
    <location>
        <begin position="38"/>
        <end position="53"/>
    </location>
</feature>
<proteinExistence type="predicted"/>
<evidence type="ECO:0000313" key="3">
    <source>
        <dbReference type="Proteomes" id="UP001175261"/>
    </source>
</evidence>
<sequence>MDRNHMLATAARQHQLSNPDTNGAHANNPAPSRDRGFVQNTAQPTSRTAQTFPPSYSYISEPNFATTLPTRLGHSTHNDRDVMLPPLSTVARGHGMRGDSHHFQKSTSAPSWPALSPIVLPPTAKTDSPSTMDLDTGSNSLNSAASPDRYGDGRAPSVNLDDPDVRLAAEALGDLRADFVSSPPSSTATLPMSPPAAVSQASRTQSPQPEPLFSLLTTSHPFLATTIGGASSAYGGAKNYSPRFKSGAEYVENYLTPIANTVGSVGRVTGVEGSVRWFLGAGRRNTSSSSDVETPGNSKKRRKVDKDGERASNKRLDQETEKHLASGQRELLEQEMYPPTPKGDRRLSLASTVDTLPAYDDMRSPAYTETAESQRGSTSNANSNAAWQSRLVMSTSGLGVAMSDESLKSLKYCLRWLRWANDHMGGVIGNLKNTLDQYDNHQDNEAAQLEETIRQEEAVPADETALMTPEQAEQSRTELANRINVLKGDVLKTLQDVINTVSKYAGGALPENARILVRRHLTSLPQRFRVATMVEDNGQGGQLDSESAMRDGAQKVLVLAKEGLDMVAQVSGVLDGTIVSAEEWCERMGKRKPRTDEPPQQQGESPLLPQTEPEADVKMS</sequence>
<feature type="region of interest" description="Disordered" evidence="1">
    <location>
        <begin position="92"/>
        <end position="162"/>
    </location>
</feature>
<evidence type="ECO:0000256" key="1">
    <source>
        <dbReference type="SAM" id="MobiDB-lite"/>
    </source>
</evidence>